<feature type="transmembrane region" description="Helical" evidence="1">
    <location>
        <begin position="7"/>
        <end position="26"/>
    </location>
</feature>
<feature type="transmembrane region" description="Helical" evidence="1">
    <location>
        <begin position="38"/>
        <end position="56"/>
    </location>
</feature>
<reference evidence="2" key="1">
    <citation type="journal article" date="2016" name="Genome Announc.">
        <title>Draft genomes of two strains of Paenibacillus glucanolyticus with capability to degrade lignocellulose.</title>
        <authorList>
            <person name="Mathews S.L."/>
            <person name="Pawlak J."/>
            <person name="Grunden A.M."/>
        </authorList>
    </citation>
    <scope>NUCLEOTIDE SEQUENCE [LARGE SCALE GENOMIC DNA]</scope>
    <source>
        <strain evidence="2">SLM1</strain>
    </source>
</reference>
<name>A0A163GRA3_9BACL</name>
<evidence type="ECO:0000313" key="2">
    <source>
        <dbReference type="EMBL" id="KZS45108.1"/>
    </source>
</evidence>
<comment type="caution">
    <text evidence="2">The sequence shown here is derived from an EMBL/GenBank/DDBJ whole genome shotgun (WGS) entry which is preliminary data.</text>
</comment>
<keyword evidence="1" id="KW-0472">Membrane</keyword>
<dbReference type="AlphaFoldDB" id="A0A163GRA3"/>
<organism evidence="2 3">
    <name type="scientific">Paenibacillus glucanolyticus</name>
    <dbReference type="NCBI Taxonomy" id="59843"/>
    <lineage>
        <taxon>Bacteria</taxon>
        <taxon>Bacillati</taxon>
        <taxon>Bacillota</taxon>
        <taxon>Bacilli</taxon>
        <taxon>Bacillales</taxon>
        <taxon>Paenibacillaceae</taxon>
        <taxon>Paenibacillus</taxon>
    </lineage>
</organism>
<evidence type="ECO:0000313" key="3">
    <source>
        <dbReference type="Proteomes" id="UP000076796"/>
    </source>
</evidence>
<keyword evidence="3" id="KW-1185">Reference proteome</keyword>
<gene>
    <name evidence="2" type="ORF">AWU65_03765</name>
</gene>
<accession>A0A163GRA3</accession>
<dbReference type="Proteomes" id="UP000076796">
    <property type="component" value="Unassembled WGS sequence"/>
</dbReference>
<keyword evidence="1" id="KW-1133">Transmembrane helix</keyword>
<sequence length="73" mass="8747">MKILIKYLLIMLPAFIMIFVFAYANFFEDSNKNSTWEVLLFITLCLVNLVCNYYLIVPKKFKEHLRAVFFNND</sequence>
<proteinExistence type="predicted"/>
<evidence type="ECO:0000256" key="1">
    <source>
        <dbReference type="SAM" id="Phobius"/>
    </source>
</evidence>
<keyword evidence="1" id="KW-0812">Transmembrane</keyword>
<dbReference type="EMBL" id="LWMH01000001">
    <property type="protein sequence ID" value="KZS45108.1"/>
    <property type="molecule type" value="Genomic_DNA"/>
</dbReference>
<protein>
    <submittedName>
        <fullName evidence="2">Uncharacterized protein</fullName>
    </submittedName>
</protein>